<name>A0A9Q0MKJ5_9DIPT</name>
<accession>A0A9Q0MKJ5</accession>
<dbReference type="PANTHER" id="PTHR45721:SF11">
    <property type="entry name" value="LAMIN DM0-RELATED"/>
    <property type="match status" value="1"/>
</dbReference>
<evidence type="ECO:0000259" key="7">
    <source>
        <dbReference type="PROSITE" id="PS51841"/>
    </source>
</evidence>
<dbReference type="GO" id="GO:0090435">
    <property type="term" value="P:protein localization to nuclear envelope"/>
    <property type="evidence" value="ECO:0007669"/>
    <property type="project" value="TreeGrafter"/>
</dbReference>
<dbReference type="Gene3D" id="2.60.40.1260">
    <property type="entry name" value="Lamin Tail domain"/>
    <property type="match status" value="1"/>
</dbReference>
<dbReference type="Pfam" id="PF00932">
    <property type="entry name" value="LTD"/>
    <property type="match status" value="1"/>
</dbReference>
<dbReference type="InterPro" id="IPR039008">
    <property type="entry name" value="IF_rod_dom"/>
</dbReference>
<keyword evidence="10" id="KW-1185">Reference proteome</keyword>
<sequence length="475" mass="54166">LEKKVKELASAENSVRLLESRCNDLSSKYNSAIADRKKAQDEVKDLEREVQKLRKLLDENRKQLEDETLARVDLENTVQSLREELTFKDQVHSQELTETRSRRQVEISEIDGRLAEQYEAKLQQSLQELRDQYEAQMRANRDEIELLFDGKIKNIQNAAQRDKQTAAAALEEIRITRSRVDGLQSKINELESLNSGLNSRIRELEQLLDLERLRRADDEAELARLREEMALQLQEYQDLMDIKVSLDLEIAAYDKLLRGEEQRLNITPSNSATTSQLQQSFSRSSGRATPVGRGTPSRGGQKRKRTMLEESEERNLSEFSVTSSAKGDVEVLDADPEGKFVKLHNKSNKEINLGGWQLLRTAGANETSFKFHRSVKIDGGQIITVWSSDTGANHEPPANIVMKSQKWFVGDNMKTQLLNTDGEEVAASERVRHQISSHASRHRDSYGRGEDLYHQQAQQSRASPSSSVGRLFSFW</sequence>
<organism evidence="9 10">
    <name type="scientific">Pseudolycoriella hygida</name>
    <dbReference type="NCBI Taxonomy" id="35572"/>
    <lineage>
        <taxon>Eukaryota</taxon>
        <taxon>Metazoa</taxon>
        <taxon>Ecdysozoa</taxon>
        <taxon>Arthropoda</taxon>
        <taxon>Hexapoda</taxon>
        <taxon>Insecta</taxon>
        <taxon>Pterygota</taxon>
        <taxon>Neoptera</taxon>
        <taxon>Endopterygota</taxon>
        <taxon>Diptera</taxon>
        <taxon>Nematocera</taxon>
        <taxon>Sciaroidea</taxon>
        <taxon>Sciaridae</taxon>
        <taxon>Pseudolycoriella</taxon>
    </lineage>
</organism>
<dbReference type="InterPro" id="IPR001322">
    <property type="entry name" value="Lamin_tail_dom"/>
</dbReference>
<keyword evidence="2" id="KW-0403">Intermediate filament</keyword>
<proteinExistence type="predicted"/>
<dbReference type="GO" id="GO:0006998">
    <property type="term" value="P:nuclear envelope organization"/>
    <property type="evidence" value="ECO:0007669"/>
    <property type="project" value="TreeGrafter"/>
</dbReference>
<feature type="domain" description="LTD" evidence="7">
    <location>
        <begin position="317"/>
        <end position="433"/>
    </location>
</feature>
<comment type="caution">
    <text evidence="9">The sequence shown here is derived from an EMBL/GenBank/DDBJ whole genome shotgun (WGS) entry which is preliminary data.</text>
</comment>
<dbReference type="GO" id="GO:0007097">
    <property type="term" value="P:nuclear migration"/>
    <property type="evidence" value="ECO:0007669"/>
    <property type="project" value="TreeGrafter"/>
</dbReference>
<dbReference type="PROSITE" id="PS51842">
    <property type="entry name" value="IF_ROD_2"/>
    <property type="match status" value="1"/>
</dbReference>
<dbReference type="GO" id="GO:0051664">
    <property type="term" value="P:nuclear pore localization"/>
    <property type="evidence" value="ECO:0007669"/>
    <property type="project" value="TreeGrafter"/>
</dbReference>
<keyword evidence="4" id="KW-0539">Nucleus</keyword>
<feature type="non-terminal residue" evidence="9">
    <location>
        <position position="475"/>
    </location>
</feature>
<dbReference type="SUPFAM" id="SSF64593">
    <property type="entry name" value="Intermediate filament protein, coiled coil region"/>
    <property type="match status" value="1"/>
</dbReference>
<evidence type="ECO:0000259" key="8">
    <source>
        <dbReference type="PROSITE" id="PS51842"/>
    </source>
</evidence>
<dbReference type="GO" id="GO:0005882">
    <property type="term" value="C:intermediate filament"/>
    <property type="evidence" value="ECO:0007669"/>
    <property type="project" value="UniProtKB-KW"/>
</dbReference>
<feature type="coiled-coil region" evidence="5">
    <location>
        <begin position="1"/>
        <end position="84"/>
    </location>
</feature>
<dbReference type="EMBL" id="WJQU01003067">
    <property type="protein sequence ID" value="KAJ6628023.1"/>
    <property type="molecule type" value="Genomic_DNA"/>
</dbReference>
<dbReference type="Gene3D" id="1.20.5.170">
    <property type="match status" value="1"/>
</dbReference>
<evidence type="ECO:0000256" key="4">
    <source>
        <dbReference type="ARBA" id="ARBA00023242"/>
    </source>
</evidence>
<dbReference type="OrthoDB" id="102442at2759"/>
<reference evidence="9" key="1">
    <citation type="submission" date="2022-07" db="EMBL/GenBank/DDBJ databases">
        <authorList>
            <person name="Trinca V."/>
            <person name="Uliana J.V.C."/>
            <person name="Torres T.T."/>
            <person name="Ward R.J."/>
            <person name="Monesi N."/>
        </authorList>
    </citation>
    <scope>NUCLEOTIDE SEQUENCE</scope>
    <source>
        <strain evidence="9">HSMRA1968</strain>
        <tissue evidence="9">Whole embryos</tissue>
    </source>
</reference>
<evidence type="ECO:0000313" key="10">
    <source>
        <dbReference type="Proteomes" id="UP001151699"/>
    </source>
</evidence>
<dbReference type="InterPro" id="IPR036415">
    <property type="entry name" value="Lamin_tail_dom_sf"/>
</dbReference>
<evidence type="ECO:0000256" key="2">
    <source>
        <dbReference type="ARBA" id="ARBA00022754"/>
    </source>
</evidence>
<dbReference type="GO" id="GO:0031507">
    <property type="term" value="P:heterochromatin formation"/>
    <property type="evidence" value="ECO:0007669"/>
    <property type="project" value="TreeGrafter"/>
</dbReference>
<dbReference type="PANTHER" id="PTHR45721">
    <property type="entry name" value="LAMIN DM0-RELATED"/>
    <property type="match status" value="1"/>
</dbReference>
<dbReference type="Pfam" id="PF00038">
    <property type="entry name" value="Filament"/>
    <property type="match status" value="1"/>
</dbReference>
<dbReference type="SMART" id="SM01391">
    <property type="entry name" value="Filament"/>
    <property type="match status" value="1"/>
</dbReference>
<dbReference type="AlphaFoldDB" id="A0A9Q0MKJ5"/>
<feature type="coiled-coil region" evidence="5">
    <location>
        <begin position="115"/>
        <end position="242"/>
    </location>
</feature>
<feature type="compositionally biased region" description="Polar residues" evidence="6">
    <location>
        <begin position="267"/>
        <end position="287"/>
    </location>
</feature>
<dbReference type="Gene3D" id="1.20.5.1160">
    <property type="entry name" value="Vasodilator-stimulated phosphoprotein"/>
    <property type="match status" value="1"/>
</dbReference>
<evidence type="ECO:0000256" key="3">
    <source>
        <dbReference type="ARBA" id="ARBA00023054"/>
    </source>
</evidence>
<dbReference type="GO" id="GO:0005652">
    <property type="term" value="C:nuclear lamina"/>
    <property type="evidence" value="ECO:0007669"/>
    <property type="project" value="TreeGrafter"/>
</dbReference>
<dbReference type="SUPFAM" id="SSF74853">
    <property type="entry name" value="Lamin A/C globular tail domain"/>
    <property type="match status" value="1"/>
</dbReference>
<dbReference type="Gene3D" id="1.20.5.500">
    <property type="entry name" value="Single helix bin"/>
    <property type="match status" value="1"/>
</dbReference>
<dbReference type="PROSITE" id="PS51841">
    <property type="entry name" value="LTD"/>
    <property type="match status" value="1"/>
</dbReference>
<evidence type="ECO:0000313" key="9">
    <source>
        <dbReference type="EMBL" id="KAJ6628023.1"/>
    </source>
</evidence>
<evidence type="ECO:0000256" key="1">
    <source>
        <dbReference type="ARBA" id="ARBA00004123"/>
    </source>
</evidence>
<feature type="domain" description="IF rod" evidence="8">
    <location>
        <begin position="1"/>
        <end position="264"/>
    </location>
</feature>
<keyword evidence="3 5" id="KW-0175">Coiled coil</keyword>
<evidence type="ECO:0000256" key="5">
    <source>
        <dbReference type="SAM" id="Coils"/>
    </source>
</evidence>
<evidence type="ECO:0000256" key="6">
    <source>
        <dbReference type="SAM" id="MobiDB-lite"/>
    </source>
</evidence>
<dbReference type="GO" id="GO:0005200">
    <property type="term" value="F:structural constituent of cytoskeleton"/>
    <property type="evidence" value="ECO:0007669"/>
    <property type="project" value="TreeGrafter"/>
</dbReference>
<comment type="subcellular location">
    <subcellularLocation>
        <location evidence="1">Nucleus</location>
    </subcellularLocation>
</comment>
<dbReference type="Proteomes" id="UP001151699">
    <property type="component" value="Unassembled WGS sequence"/>
</dbReference>
<gene>
    <name evidence="9" type="primary">LamC</name>
    <name evidence="9" type="ORF">Bhyg_17010</name>
</gene>
<protein>
    <submittedName>
        <fullName evidence="9">Lamin-C</fullName>
    </submittedName>
</protein>
<feature type="region of interest" description="Disordered" evidence="6">
    <location>
        <begin position="267"/>
        <end position="321"/>
    </location>
</feature>